<dbReference type="SUPFAM" id="SSF55785">
    <property type="entry name" value="PYP-like sensor domain (PAS domain)"/>
    <property type="match status" value="3"/>
</dbReference>
<feature type="domain" description="Histidine kinase" evidence="16">
    <location>
        <begin position="462"/>
        <end position="683"/>
    </location>
</feature>
<keyword evidence="4" id="KW-1003">Cell membrane</keyword>
<proteinExistence type="predicted"/>
<dbReference type="Pfam" id="PF00512">
    <property type="entry name" value="HisKA"/>
    <property type="match status" value="1"/>
</dbReference>
<evidence type="ECO:0000259" key="17">
    <source>
        <dbReference type="PROSITE" id="PS50110"/>
    </source>
</evidence>
<accession>A0A6V8N6N9</accession>
<dbReference type="InterPro" id="IPR013656">
    <property type="entry name" value="PAS_4"/>
</dbReference>
<dbReference type="GO" id="GO:0005886">
    <property type="term" value="C:plasma membrane"/>
    <property type="evidence" value="ECO:0007669"/>
    <property type="project" value="UniProtKB-SubCell"/>
</dbReference>
<feature type="transmembrane region" description="Helical" evidence="15">
    <location>
        <begin position="12"/>
        <end position="34"/>
    </location>
</feature>
<feature type="domain" description="PAS" evidence="18">
    <location>
        <begin position="319"/>
        <end position="389"/>
    </location>
</feature>
<dbReference type="EC" id="2.7.13.3" evidence="3"/>
<dbReference type="PROSITE" id="PS50109">
    <property type="entry name" value="HIS_KIN"/>
    <property type="match status" value="1"/>
</dbReference>
<dbReference type="PROSITE" id="PS50112">
    <property type="entry name" value="PAS"/>
    <property type="match status" value="2"/>
</dbReference>
<dbReference type="InterPro" id="IPR036641">
    <property type="entry name" value="HPT_dom_sf"/>
</dbReference>
<evidence type="ECO:0000256" key="8">
    <source>
        <dbReference type="ARBA" id="ARBA00022840"/>
    </source>
</evidence>
<dbReference type="SMART" id="SM00086">
    <property type="entry name" value="PAC"/>
    <property type="match status" value="3"/>
</dbReference>
<keyword evidence="5 12" id="KW-0597">Phosphoprotein</keyword>
<feature type="modified residue" description="Phosphohistidine" evidence="12">
    <location>
        <position position="907"/>
    </location>
</feature>
<dbReference type="Gene3D" id="1.20.120.160">
    <property type="entry name" value="HPT domain"/>
    <property type="match status" value="1"/>
</dbReference>
<dbReference type="PANTHER" id="PTHR45339">
    <property type="entry name" value="HYBRID SIGNAL TRANSDUCTION HISTIDINE KINASE J"/>
    <property type="match status" value="1"/>
</dbReference>
<dbReference type="SUPFAM" id="SSF55874">
    <property type="entry name" value="ATPase domain of HSP90 chaperone/DNA topoisomerase II/histidine kinase"/>
    <property type="match status" value="1"/>
</dbReference>
<dbReference type="InterPro" id="IPR003594">
    <property type="entry name" value="HATPase_dom"/>
</dbReference>
<sequence>MPETATTTTYRPWRWSVARSLALAGTAALAPWLFPHQPLAVSLWILAAGAAASWWFSRELSLREALAQSGGRRLKSIEELCGVGSWEWELPGGRLRISPQASRILGGGTTLPESFPALLELLPEKEREILSSAVTRALSGTDRFAVQHALIPSDGARRLVAHSGALLRDAGGDPQRLIGVVQDVTGREEAEDALFFEKRYRGLIENLPQRIFLKDLNSVYLSCNSSFARDLGLEPAQVFGRTDYDLFPPQLARKRLEDDARVLAAGIPEERDEQRERDSSWVSKALIPLKDEAGRSYGLLGILTDITSRKRAEEQLKESEERFRNTFEQAAVGICHLSLKGGLIRINRRFCEILGYPQEELLGRVLDEIIHPEDVAPEHDNVERLLNREIDSYSMELRHLKKDGTPVWVNFSMSLVRNRAGEPRYFAAMIEDMTAKREAEALRQERDLVQASSRAMSQLLANMSHEIRTPMNAVLGLGHLALKTELTPKQRDYLEKICSSSRNLLEIINDILDFSKIEAGRVELEWTEFNLHQVLKTVSDMMGPKAQEKGIKFRVRVAPELPARLTGDPLRLAQVLNNLIANAVKFTEKGEVLVEVRATGWQDASVAVRFSVQDTGVGLTPEQLEKIFTPFTQADSSTTRRYGGTGLGLSISSHLVELMGGGLGVESVPGTGSCFSFTVNLGLLEAAESPAAGEDPKLRNLKILALESEPFPRERLTQVVNGLPFAVELAGTTAQARTALERAALPGAQPVDLVVLSHATAGMEGIELLCREVAAWQSRRPPILVTVALENAEEVRERAAELGIAVVLPLPARNSLLLDAIVRALAQEEDAEEPEVPSAPAAPPHGTEPLAQLPGFDPAQALKRLGGNRSLLVKLLKEFERDFSGVLEALKGALARGEAESARRLSHTLKGVAGNLSATAVHAAALELERAIAGQEETAAPLEALAGVLEPFLAALRTLPAEPVPAPATGSSLAQERLAAELAELERLLSKNSLNAKRQFAKLRDGLPGEFKDELREMESCMDKLDFKKARTLLARLTSRITSLALPGRERL</sequence>
<evidence type="ECO:0000256" key="7">
    <source>
        <dbReference type="ARBA" id="ARBA00022741"/>
    </source>
</evidence>
<dbReference type="Pfam" id="PF01627">
    <property type="entry name" value="Hpt"/>
    <property type="match status" value="1"/>
</dbReference>
<evidence type="ECO:0000256" key="9">
    <source>
        <dbReference type="ARBA" id="ARBA00022989"/>
    </source>
</evidence>
<feature type="transmembrane region" description="Helical" evidence="15">
    <location>
        <begin position="39"/>
        <end position="56"/>
    </location>
</feature>
<feature type="domain" description="PAC" evidence="19">
    <location>
        <begin position="393"/>
        <end position="445"/>
    </location>
</feature>
<evidence type="ECO:0000256" key="14">
    <source>
        <dbReference type="SAM" id="MobiDB-lite"/>
    </source>
</evidence>
<dbReference type="CDD" id="cd16922">
    <property type="entry name" value="HATPase_EvgS-ArcB-TorS-like"/>
    <property type="match status" value="1"/>
</dbReference>
<dbReference type="SUPFAM" id="SSF47226">
    <property type="entry name" value="Histidine-containing phosphotransfer domain, HPT domain"/>
    <property type="match status" value="1"/>
</dbReference>
<name>A0A6V8N6N9_9BACT</name>
<dbReference type="PROSITE" id="PS50894">
    <property type="entry name" value="HPT"/>
    <property type="match status" value="1"/>
</dbReference>
<keyword evidence="8" id="KW-0067">ATP-binding</keyword>
<comment type="subcellular location">
    <subcellularLocation>
        <location evidence="2">Cell membrane</location>
        <topology evidence="2">Multi-pass membrane protein</topology>
    </subcellularLocation>
</comment>
<keyword evidence="22" id="KW-1185">Reference proteome</keyword>
<feature type="domain" description="PAC" evidence="19">
    <location>
        <begin position="144"/>
        <end position="196"/>
    </location>
</feature>
<comment type="caution">
    <text evidence="21">The sequence shown here is derived from an EMBL/GenBank/DDBJ whole genome shotgun (WGS) entry which is preliminary data.</text>
</comment>
<dbReference type="CDD" id="cd00082">
    <property type="entry name" value="HisKA"/>
    <property type="match status" value="1"/>
</dbReference>
<dbReference type="PROSITE" id="PS50113">
    <property type="entry name" value="PAC"/>
    <property type="match status" value="3"/>
</dbReference>
<dbReference type="InterPro" id="IPR005467">
    <property type="entry name" value="His_kinase_dom"/>
</dbReference>
<evidence type="ECO:0000256" key="15">
    <source>
        <dbReference type="SAM" id="Phobius"/>
    </source>
</evidence>
<dbReference type="PROSITE" id="PS50110">
    <property type="entry name" value="RESPONSE_REGULATORY"/>
    <property type="match status" value="1"/>
</dbReference>
<dbReference type="Proteomes" id="UP000587586">
    <property type="component" value="Unassembled WGS sequence"/>
</dbReference>
<dbReference type="NCBIfam" id="TIGR00229">
    <property type="entry name" value="sensory_box"/>
    <property type="match status" value="2"/>
</dbReference>
<dbReference type="Gene3D" id="3.40.50.2300">
    <property type="match status" value="1"/>
</dbReference>
<comment type="caution">
    <text evidence="13">Lacks conserved residue(s) required for the propagation of feature annotation.</text>
</comment>
<dbReference type="Gene3D" id="3.30.450.20">
    <property type="entry name" value="PAS domain"/>
    <property type="match status" value="3"/>
</dbReference>
<dbReference type="GO" id="GO:0005524">
    <property type="term" value="F:ATP binding"/>
    <property type="evidence" value="ECO:0007669"/>
    <property type="project" value="UniProtKB-KW"/>
</dbReference>
<evidence type="ECO:0000259" key="18">
    <source>
        <dbReference type="PROSITE" id="PS50112"/>
    </source>
</evidence>
<dbReference type="Pfam" id="PF02518">
    <property type="entry name" value="HATPase_c"/>
    <property type="match status" value="1"/>
</dbReference>
<dbReference type="InterPro" id="IPR000700">
    <property type="entry name" value="PAS-assoc_C"/>
</dbReference>
<dbReference type="InterPro" id="IPR035965">
    <property type="entry name" value="PAS-like_dom_sf"/>
</dbReference>
<dbReference type="InterPro" id="IPR001789">
    <property type="entry name" value="Sig_transdc_resp-reg_receiver"/>
</dbReference>
<dbReference type="InterPro" id="IPR011006">
    <property type="entry name" value="CheY-like_superfamily"/>
</dbReference>
<dbReference type="SUPFAM" id="SSF52172">
    <property type="entry name" value="CheY-like"/>
    <property type="match status" value="1"/>
</dbReference>
<feature type="domain" description="Response regulatory" evidence="17">
    <location>
        <begin position="702"/>
        <end position="825"/>
    </location>
</feature>
<dbReference type="SUPFAM" id="SSF47384">
    <property type="entry name" value="Homodimeric domain of signal transducing histidine kinase"/>
    <property type="match status" value="1"/>
</dbReference>
<evidence type="ECO:0000313" key="22">
    <source>
        <dbReference type="Proteomes" id="UP000587586"/>
    </source>
</evidence>
<dbReference type="PRINTS" id="PR00344">
    <property type="entry name" value="BCTRLSENSOR"/>
</dbReference>
<protein>
    <recommendedName>
        <fullName evidence="3">histidine kinase</fullName>
        <ecNumber evidence="3">2.7.13.3</ecNumber>
    </recommendedName>
</protein>
<dbReference type="InterPro" id="IPR001610">
    <property type="entry name" value="PAC"/>
</dbReference>
<dbReference type="SMART" id="SM00091">
    <property type="entry name" value="PAS"/>
    <property type="match status" value="3"/>
</dbReference>
<dbReference type="SMART" id="SM00388">
    <property type="entry name" value="HisKA"/>
    <property type="match status" value="1"/>
</dbReference>
<evidence type="ECO:0000313" key="21">
    <source>
        <dbReference type="EMBL" id="GFO68252.1"/>
    </source>
</evidence>
<evidence type="ECO:0000256" key="13">
    <source>
        <dbReference type="PROSITE-ProRule" id="PRU00169"/>
    </source>
</evidence>
<gene>
    <name evidence="21" type="ORF">GMLC_18310</name>
</gene>
<dbReference type="PANTHER" id="PTHR45339:SF1">
    <property type="entry name" value="HYBRID SIGNAL TRANSDUCTION HISTIDINE KINASE J"/>
    <property type="match status" value="1"/>
</dbReference>
<dbReference type="FunFam" id="3.30.565.10:FF:000078">
    <property type="entry name" value="Two-component sensor histidine kinase"/>
    <property type="match status" value="1"/>
</dbReference>
<dbReference type="InterPro" id="IPR013655">
    <property type="entry name" value="PAS_fold_3"/>
</dbReference>
<reference evidence="22" key="1">
    <citation type="submission" date="2020-06" db="EMBL/GenBank/DDBJ databases">
        <title>Draft genomic sequecing of Geomonas sp. Red745.</title>
        <authorList>
            <person name="Itoh H."/>
            <person name="Xu Z.X."/>
            <person name="Ushijima N."/>
            <person name="Masuda Y."/>
            <person name="Shiratori Y."/>
            <person name="Senoo K."/>
        </authorList>
    </citation>
    <scope>NUCLEOTIDE SEQUENCE [LARGE SCALE GENOMIC DNA]</scope>
    <source>
        <strain evidence="22">Red745</strain>
    </source>
</reference>
<feature type="region of interest" description="Disordered" evidence="14">
    <location>
        <begin position="829"/>
        <end position="854"/>
    </location>
</feature>
<dbReference type="SMART" id="SM00387">
    <property type="entry name" value="HATPase_c"/>
    <property type="match status" value="1"/>
</dbReference>
<dbReference type="Gene3D" id="2.10.70.100">
    <property type="match status" value="1"/>
</dbReference>
<keyword evidence="10" id="KW-0902">Two-component regulatory system</keyword>
<dbReference type="InterPro" id="IPR000014">
    <property type="entry name" value="PAS"/>
</dbReference>
<feature type="domain" description="PAS" evidence="18">
    <location>
        <begin position="196"/>
        <end position="250"/>
    </location>
</feature>
<evidence type="ECO:0000259" key="19">
    <source>
        <dbReference type="PROSITE" id="PS50113"/>
    </source>
</evidence>
<dbReference type="InterPro" id="IPR008207">
    <property type="entry name" value="Sig_transdc_His_kin_Hpt_dom"/>
</dbReference>
<dbReference type="AlphaFoldDB" id="A0A6V8N6N9"/>
<dbReference type="EMBL" id="BLXZ01000003">
    <property type="protein sequence ID" value="GFO68252.1"/>
    <property type="molecule type" value="Genomic_DNA"/>
</dbReference>
<evidence type="ECO:0000256" key="4">
    <source>
        <dbReference type="ARBA" id="ARBA00022475"/>
    </source>
</evidence>
<evidence type="ECO:0000256" key="10">
    <source>
        <dbReference type="ARBA" id="ARBA00023012"/>
    </source>
</evidence>
<dbReference type="InterPro" id="IPR036890">
    <property type="entry name" value="HATPase_C_sf"/>
</dbReference>
<dbReference type="Gene3D" id="3.30.565.10">
    <property type="entry name" value="Histidine kinase-like ATPase, C-terminal domain"/>
    <property type="match status" value="1"/>
</dbReference>
<dbReference type="GO" id="GO:0000155">
    <property type="term" value="F:phosphorelay sensor kinase activity"/>
    <property type="evidence" value="ECO:0007669"/>
    <property type="project" value="InterPro"/>
</dbReference>
<dbReference type="Pfam" id="PF08448">
    <property type="entry name" value="PAS_4"/>
    <property type="match status" value="2"/>
</dbReference>
<organism evidence="21 22">
    <name type="scientific">Geomonas limicola</name>
    <dbReference type="NCBI Taxonomy" id="2740186"/>
    <lineage>
        <taxon>Bacteria</taxon>
        <taxon>Pseudomonadati</taxon>
        <taxon>Thermodesulfobacteriota</taxon>
        <taxon>Desulfuromonadia</taxon>
        <taxon>Geobacterales</taxon>
        <taxon>Geobacteraceae</taxon>
        <taxon>Geomonas</taxon>
    </lineage>
</organism>
<dbReference type="InterPro" id="IPR036097">
    <property type="entry name" value="HisK_dim/P_sf"/>
</dbReference>
<evidence type="ECO:0000259" key="20">
    <source>
        <dbReference type="PROSITE" id="PS50894"/>
    </source>
</evidence>
<dbReference type="RefSeq" id="WP_183360766.1">
    <property type="nucleotide sequence ID" value="NZ_BLXZ01000003.1"/>
</dbReference>
<evidence type="ECO:0000256" key="2">
    <source>
        <dbReference type="ARBA" id="ARBA00004651"/>
    </source>
</evidence>
<evidence type="ECO:0000256" key="12">
    <source>
        <dbReference type="PROSITE-ProRule" id="PRU00110"/>
    </source>
</evidence>
<dbReference type="InterPro" id="IPR003661">
    <property type="entry name" value="HisK_dim/P_dom"/>
</dbReference>
<evidence type="ECO:0000259" key="16">
    <source>
        <dbReference type="PROSITE" id="PS50109"/>
    </source>
</evidence>
<feature type="domain" description="PAC" evidence="19">
    <location>
        <begin position="266"/>
        <end position="318"/>
    </location>
</feature>
<evidence type="ECO:0000256" key="5">
    <source>
        <dbReference type="ARBA" id="ARBA00022553"/>
    </source>
</evidence>
<dbReference type="Gene3D" id="1.10.287.130">
    <property type="match status" value="1"/>
</dbReference>
<keyword evidence="6 15" id="KW-0812">Transmembrane</keyword>
<evidence type="ECO:0000256" key="6">
    <source>
        <dbReference type="ARBA" id="ARBA00022692"/>
    </source>
</evidence>
<keyword evidence="7" id="KW-0547">Nucleotide-binding</keyword>
<evidence type="ECO:0000256" key="3">
    <source>
        <dbReference type="ARBA" id="ARBA00012438"/>
    </source>
</evidence>
<evidence type="ECO:0000256" key="1">
    <source>
        <dbReference type="ARBA" id="ARBA00000085"/>
    </source>
</evidence>
<comment type="catalytic activity">
    <reaction evidence="1">
        <text>ATP + protein L-histidine = ADP + protein N-phospho-L-histidine.</text>
        <dbReference type="EC" id="2.7.13.3"/>
    </reaction>
</comment>
<keyword evidence="9 15" id="KW-1133">Transmembrane helix</keyword>
<keyword evidence="11 15" id="KW-0472">Membrane</keyword>
<evidence type="ECO:0000256" key="11">
    <source>
        <dbReference type="ARBA" id="ARBA00023136"/>
    </source>
</evidence>
<dbReference type="InterPro" id="IPR004358">
    <property type="entry name" value="Sig_transdc_His_kin-like_C"/>
</dbReference>
<dbReference type="CDD" id="cd00130">
    <property type="entry name" value="PAS"/>
    <property type="match status" value="2"/>
</dbReference>
<dbReference type="Pfam" id="PF08447">
    <property type="entry name" value="PAS_3"/>
    <property type="match status" value="1"/>
</dbReference>
<feature type="domain" description="HPt" evidence="20">
    <location>
        <begin position="868"/>
        <end position="959"/>
    </location>
</feature>